<keyword evidence="4" id="KW-0804">Transcription</keyword>
<dbReference type="Pfam" id="PF02365">
    <property type="entry name" value="NAM"/>
    <property type="match status" value="1"/>
</dbReference>
<name>A0A8J4QQF9_9ROSI</name>
<dbReference type="GO" id="GO:0003677">
    <property type="term" value="F:DNA binding"/>
    <property type="evidence" value="ECO:0007669"/>
    <property type="project" value="UniProtKB-KW"/>
</dbReference>
<evidence type="ECO:0000256" key="5">
    <source>
        <dbReference type="ARBA" id="ARBA00023242"/>
    </source>
</evidence>
<evidence type="ECO:0000313" key="8">
    <source>
        <dbReference type="Proteomes" id="UP000737018"/>
    </source>
</evidence>
<comment type="subcellular location">
    <subcellularLocation>
        <location evidence="1">Nucleus</location>
    </subcellularLocation>
</comment>
<dbReference type="GO" id="GO:0006355">
    <property type="term" value="P:regulation of DNA-templated transcription"/>
    <property type="evidence" value="ECO:0007669"/>
    <property type="project" value="InterPro"/>
</dbReference>
<keyword evidence="8" id="KW-1185">Reference proteome</keyword>
<accession>A0A8J4QQF9</accession>
<keyword evidence="2" id="KW-0805">Transcription regulation</keyword>
<dbReference type="InterPro" id="IPR003441">
    <property type="entry name" value="NAC-dom"/>
</dbReference>
<comment type="caution">
    <text evidence="7">The sequence shown here is derived from an EMBL/GenBank/DDBJ whole genome shotgun (WGS) entry which is preliminary data.</text>
</comment>
<reference evidence="7" key="1">
    <citation type="submission" date="2020-03" db="EMBL/GenBank/DDBJ databases">
        <title>Castanea mollissima Vanexum genome sequencing.</title>
        <authorList>
            <person name="Staton M."/>
        </authorList>
    </citation>
    <scope>NUCLEOTIDE SEQUENCE</scope>
    <source>
        <tissue evidence="7">Leaf</tissue>
    </source>
</reference>
<protein>
    <recommendedName>
        <fullName evidence="6">NAC domain-containing protein</fullName>
    </recommendedName>
</protein>
<dbReference type="InterPro" id="IPR036093">
    <property type="entry name" value="NAC_dom_sf"/>
</dbReference>
<evidence type="ECO:0000256" key="3">
    <source>
        <dbReference type="ARBA" id="ARBA00023125"/>
    </source>
</evidence>
<proteinExistence type="predicted"/>
<sequence>MVKLKSISLEWSFAYKIQSPYLHPCFFLFEGQIQVADLFPFLLNCLTMCPPAVPSDIESNLTAEIIKCLCKINKGDLDLPSNLLTNVDFLRCDPEHLPPDMWFLINSEVDGVNEHGKWSIKGEAYKIVLDSTTTCSRTTFEFYKGQGPHKRRTSWVMHEYRILQRGQFEGSNMKETNSLCRVLRDGKQSQNHEKQLKLGSTNTASENHIHTTHSVVPNADNSIGQSSTSQPRVCQPQLPGLHIWASEDDDIVMLGLEHQHQNLHEIDHPPEGDFLEMMDLLDEPASPSSSESSCVTMSSDECFDSLALLQELEAENNQNDAGCKFNVSAPVKPNEVKVFPASTGSLDRDREKMLTPSAILKTDSSTPESAVRCQVNRIQRPNFGNEGEWN</sequence>
<keyword evidence="3" id="KW-0238">DNA-binding</keyword>
<dbReference type="PANTHER" id="PTHR31989">
    <property type="entry name" value="NAC DOMAIN-CONTAINING PROTEIN 82-RELATED"/>
    <property type="match status" value="1"/>
</dbReference>
<dbReference type="PROSITE" id="PS51005">
    <property type="entry name" value="NAC"/>
    <property type="match status" value="1"/>
</dbReference>
<dbReference type="GO" id="GO:0005634">
    <property type="term" value="C:nucleus"/>
    <property type="evidence" value="ECO:0007669"/>
    <property type="project" value="UniProtKB-SubCell"/>
</dbReference>
<dbReference type="AlphaFoldDB" id="A0A8J4QQF9"/>
<evidence type="ECO:0000259" key="6">
    <source>
        <dbReference type="PROSITE" id="PS51005"/>
    </source>
</evidence>
<dbReference type="OrthoDB" id="1625833at2759"/>
<evidence type="ECO:0000313" key="7">
    <source>
        <dbReference type="EMBL" id="KAF3957120.1"/>
    </source>
</evidence>
<feature type="domain" description="NAC" evidence="6">
    <location>
        <begin position="53"/>
        <end position="185"/>
    </location>
</feature>
<organism evidence="7 8">
    <name type="scientific">Castanea mollissima</name>
    <name type="common">Chinese chestnut</name>
    <dbReference type="NCBI Taxonomy" id="60419"/>
    <lineage>
        <taxon>Eukaryota</taxon>
        <taxon>Viridiplantae</taxon>
        <taxon>Streptophyta</taxon>
        <taxon>Embryophyta</taxon>
        <taxon>Tracheophyta</taxon>
        <taxon>Spermatophyta</taxon>
        <taxon>Magnoliopsida</taxon>
        <taxon>eudicotyledons</taxon>
        <taxon>Gunneridae</taxon>
        <taxon>Pentapetalae</taxon>
        <taxon>rosids</taxon>
        <taxon>fabids</taxon>
        <taxon>Fagales</taxon>
        <taxon>Fagaceae</taxon>
        <taxon>Castanea</taxon>
    </lineage>
</organism>
<evidence type="ECO:0000256" key="2">
    <source>
        <dbReference type="ARBA" id="ARBA00023015"/>
    </source>
</evidence>
<gene>
    <name evidence="7" type="ORF">CMV_017832</name>
</gene>
<dbReference type="Gene3D" id="2.170.150.80">
    <property type="entry name" value="NAC domain"/>
    <property type="match status" value="1"/>
</dbReference>
<evidence type="ECO:0000256" key="1">
    <source>
        <dbReference type="ARBA" id="ARBA00004123"/>
    </source>
</evidence>
<dbReference type="Proteomes" id="UP000737018">
    <property type="component" value="Unassembled WGS sequence"/>
</dbReference>
<dbReference type="SUPFAM" id="SSF101941">
    <property type="entry name" value="NAC domain"/>
    <property type="match status" value="1"/>
</dbReference>
<keyword evidence="5" id="KW-0539">Nucleus</keyword>
<dbReference type="EMBL" id="JRKL02002908">
    <property type="protein sequence ID" value="KAF3957120.1"/>
    <property type="molecule type" value="Genomic_DNA"/>
</dbReference>
<evidence type="ECO:0000256" key="4">
    <source>
        <dbReference type="ARBA" id="ARBA00023163"/>
    </source>
</evidence>